<dbReference type="KEGG" id="vil:CFK37_19455"/>
<name>A0A220U7U0_9BACI</name>
<keyword evidence="3" id="KW-1185">Reference proteome</keyword>
<gene>
    <name evidence="2" type="ORF">CFK37_19455</name>
</gene>
<dbReference type="Proteomes" id="UP000198312">
    <property type="component" value="Chromosome"/>
</dbReference>
<proteinExistence type="predicted"/>
<reference evidence="2 3" key="1">
    <citation type="submission" date="2017-07" db="EMBL/GenBank/DDBJ databases">
        <title>Virgibacillus sp. LM2416.</title>
        <authorList>
            <person name="Tak E.J."/>
            <person name="Bae J.-W."/>
        </authorList>
    </citation>
    <scope>NUCLEOTIDE SEQUENCE [LARGE SCALE GENOMIC DNA]</scope>
    <source>
        <strain evidence="2 3">LM2416</strain>
    </source>
</reference>
<accession>A0A220U7U0</accession>
<sequence length="62" mass="6843">MRKGNMGYILGMIGVASLVMSYVVPARTNWWGLFLGISIVLNLLGIVFLMLSLKELQKSEGL</sequence>
<evidence type="ECO:0000256" key="1">
    <source>
        <dbReference type="SAM" id="Phobius"/>
    </source>
</evidence>
<evidence type="ECO:0000313" key="2">
    <source>
        <dbReference type="EMBL" id="ASK64170.1"/>
    </source>
</evidence>
<organism evidence="2 3">
    <name type="scientific">Virgibacillus phasianinus</name>
    <dbReference type="NCBI Taxonomy" id="2017483"/>
    <lineage>
        <taxon>Bacteria</taxon>
        <taxon>Bacillati</taxon>
        <taxon>Bacillota</taxon>
        <taxon>Bacilli</taxon>
        <taxon>Bacillales</taxon>
        <taxon>Bacillaceae</taxon>
        <taxon>Virgibacillus</taxon>
    </lineage>
</organism>
<keyword evidence="1" id="KW-0472">Membrane</keyword>
<keyword evidence="1" id="KW-1133">Transmembrane helix</keyword>
<protein>
    <submittedName>
        <fullName evidence="2">Uncharacterized protein</fullName>
    </submittedName>
</protein>
<keyword evidence="1" id="KW-0812">Transmembrane</keyword>
<dbReference type="EMBL" id="CP022315">
    <property type="protein sequence ID" value="ASK64170.1"/>
    <property type="molecule type" value="Genomic_DNA"/>
</dbReference>
<dbReference type="AlphaFoldDB" id="A0A220U7U0"/>
<feature type="transmembrane region" description="Helical" evidence="1">
    <location>
        <begin position="7"/>
        <end position="24"/>
    </location>
</feature>
<evidence type="ECO:0000313" key="3">
    <source>
        <dbReference type="Proteomes" id="UP000198312"/>
    </source>
</evidence>
<feature type="transmembrane region" description="Helical" evidence="1">
    <location>
        <begin position="30"/>
        <end position="53"/>
    </location>
</feature>